<dbReference type="InterPro" id="IPR015797">
    <property type="entry name" value="NUDIX_hydrolase-like_dom_sf"/>
</dbReference>
<evidence type="ECO:0000313" key="4">
    <source>
        <dbReference type="Proteomes" id="UP000034181"/>
    </source>
</evidence>
<dbReference type="SUPFAM" id="SSF55811">
    <property type="entry name" value="Nudix"/>
    <property type="match status" value="1"/>
</dbReference>
<dbReference type="PANTHER" id="PTHR21340">
    <property type="entry name" value="DIADENOSINE 5,5-P1,P4-TETRAPHOSPHATE PYROPHOSPHOHYDROLASE MUTT"/>
    <property type="match status" value="1"/>
</dbReference>
<evidence type="ECO:0000313" key="3">
    <source>
        <dbReference type="EMBL" id="KKQ75385.1"/>
    </source>
</evidence>
<keyword evidence="1" id="KW-0378">Hydrolase</keyword>
<dbReference type="Gene3D" id="3.90.79.10">
    <property type="entry name" value="Nucleoside Triphosphate Pyrophosphohydrolase"/>
    <property type="match status" value="1"/>
</dbReference>
<accession>A0A0G0KIN6</accession>
<dbReference type="Proteomes" id="UP000034181">
    <property type="component" value="Unassembled WGS sequence"/>
</dbReference>
<proteinExistence type="predicted"/>
<dbReference type="InterPro" id="IPR000086">
    <property type="entry name" value="NUDIX_hydrolase_dom"/>
</dbReference>
<comment type="caution">
    <text evidence="3">The sequence shown here is derived from an EMBL/GenBank/DDBJ whole genome shotgun (WGS) entry which is preliminary data.</text>
</comment>
<reference evidence="3 4" key="1">
    <citation type="journal article" date="2015" name="Nature">
        <title>rRNA introns, odd ribosomes, and small enigmatic genomes across a large radiation of phyla.</title>
        <authorList>
            <person name="Brown C.T."/>
            <person name="Hug L.A."/>
            <person name="Thomas B.C."/>
            <person name="Sharon I."/>
            <person name="Castelle C.J."/>
            <person name="Singh A."/>
            <person name="Wilkins M.J."/>
            <person name="Williams K.H."/>
            <person name="Banfield J.F."/>
        </authorList>
    </citation>
    <scope>NUCLEOTIDE SEQUENCE [LARGE SCALE GENOMIC DNA]</scope>
</reference>
<dbReference type="GO" id="GO:0004081">
    <property type="term" value="F:bis(5'-nucleosyl)-tetraphosphatase (asymmetrical) activity"/>
    <property type="evidence" value="ECO:0007669"/>
    <property type="project" value="TreeGrafter"/>
</dbReference>
<dbReference type="PROSITE" id="PS00893">
    <property type="entry name" value="NUDIX_BOX"/>
    <property type="match status" value="1"/>
</dbReference>
<dbReference type="PANTHER" id="PTHR21340:SF0">
    <property type="entry name" value="BIS(5'-NUCLEOSYL)-TETRAPHOSPHATASE [ASYMMETRICAL]"/>
    <property type="match status" value="1"/>
</dbReference>
<evidence type="ECO:0000256" key="1">
    <source>
        <dbReference type="ARBA" id="ARBA00022801"/>
    </source>
</evidence>
<name>A0A0G0KIN6_9BACT</name>
<dbReference type="Pfam" id="PF00293">
    <property type="entry name" value="NUDIX"/>
    <property type="match status" value="1"/>
</dbReference>
<dbReference type="AlphaFoldDB" id="A0A0G0KIN6"/>
<dbReference type="InterPro" id="IPR051325">
    <property type="entry name" value="Nudix_hydrolase_domain"/>
</dbReference>
<dbReference type="PROSITE" id="PS51462">
    <property type="entry name" value="NUDIX"/>
    <property type="match status" value="1"/>
</dbReference>
<protein>
    <recommendedName>
        <fullName evidence="2">Nudix hydrolase domain-containing protein</fullName>
    </recommendedName>
</protein>
<gene>
    <name evidence="3" type="ORF">US96_C0012G0014</name>
</gene>
<organism evidence="3 4">
    <name type="scientific">Candidatus Woesebacteria bacterium GW2011_GWB1_38_5b</name>
    <dbReference type="NCBI Taxonomy" id="1618569"/>
    <lineage>
        <taxon>Bacteria</taxon>
        <taxon>Candidatus Woeseibacteriota</taxon>
    </lineage>
</organism>
<dbReference type="InterPro" id="IPR020084">
    <property type="entry name" value="NUDIX_hydrolase_CS"/>
</dbReference>
<feature type="domain" description="Nudix hydrolase" evidence="2">
    <location>
        <begin position="4"/>
        <end position="127"/>
    </location>
</feature>
<dbReference type="GO" id="GO:0006754">
    <property type="term" value="P:ATP biosynthetic process"/>
    <property type="evidence" value="ECO:0007669"/>
    <property type="project" value="TreeGrafter"/>
</dbReference>
<dbReference type="GO" id="GO:0006167">
    <property type="term" value="P:AMP biosynthetic process"/>
    <property type="evidence" value="ECO:0007669"/>
    <property type="project" value="TreeGrafter"/>
</dbReference>
<sequence length="127" mass="14989">MIKHQKVAVIVWAMDPEGKKRFLLRHNKPFNGYEDEWTVAFGDIEKDENMEGAAKREVFEEYGISDFEDFKDLNYKVENISFLAVKVKNLDVKITLNEESIGYDWMIYEKVMEIMKHEDEAEAFGQI</sequence>
<dbReference type="EMBL" id="LBUZ01000012">
    <property type="protein sequence ID" value="KKQ75385.1"/>
    <property type="molecule type" value="Genomic_DNA"/>
</dbReference>
<evidence type="ECO:0000259" key="2">
    <source>
        <dbReference type="PROSITE" id="PS51462"/>
    </source>
</evidence>